<name>A0A4Z1T2M3_GIAMU</name>
<accession>A0A4Z1T2M3</accession>
<sequence length="435" mass="47823">MSLVIPSSSELNPRTHGTLQELAGQLKELQDYAESVFPESAAQRKAQLDERITQLAEAAKARIDESTLPSVYRAYYWLILGAAYNAGDEYSSQAATYLQKAVRLDTQIPEIYLQLGLSSLKAGAWRRAELLLTRARAFLSGDERPLNALSLLFRMRPLDIYPGSLDDSVNAARAAVQLAPDSHHSWFSLGMSLLRRTTAGDFTELERAGDALRNVIRLREKSSLPCPDARFNLAMLSRLVLDLQTAWDEFHRAAQEDASLTQAVDGCDEISALAAEIHSRLERPVDFRAEQDTPPNLTGLQSLHLGLNAEATVTLQITALVGRGVPQFYLIRDSQSPHESVASTSSEPNLTEHAAVLALHQVSSELKVGTRIRITGPACQMLPLRFANGENYRFPLVTIRADLISSVAVVYQDHTASIPAESIIGHHIVTRLVPG</sequence>
<reference evidence="1 2" key="1">
    <citation type="submission" date="2019-05" db="EMBL/GenBank/DDBJ databases">
        <title>The compact genome of Giardia muris reveals important steps in the evolution of intestinal protozoan parasites.</title>
        <authorList>
            <person name="Xu F."/>
            <person name="Jimenez-Gonzalez A."/>
            <person name="Einarsson E."/>
            <person name="Astvaldsson A."/>
            <person name="Peirasmaki D."/>
            <person name="Eckmann L."/>
            <person name="Andersson J.O."/>
            <person name="Svard S.G."/>
            <person name="Jerlstrom-Hultqvist J."/>
        </authorList>
    </citation>
    <scope>NUCLEOTIDE SEQUENCE [LARGE SCALE GENOMIC DNA]</scope>
    <source>
        <strain evidence="1 2">Roberts-Thomson</strain>
    </source>
</reference>
<dbReference type="OrthoDB" id="10249576at2759"/>
<gene>
    <name evidence="1" type="ORF">GMRT_12347</name>
</gene>
<dbReference type="EMBL" id="VDLU01000004">
    <property type="protein sequence ID" value="TNJ27297.1"/>
    <property type="molecule type" value="Genomic_DNA"/>
</dbReference>
<dbReference type="InterPro" id="IPR011990">
    <property type="entry name" value="TPR-like_helical_dom_sf"/>
</dbReference>
<dbReference type="AlphaFoldDB" id="A0A4Z1T2M3"/>
<dbReference type="Gene3D" id="1.25.40.10">
    <property type="entry name" value="Tetratricopeptide repeat domain"/>
    <property type="match status" value="1"/>
</dbReference>
<comment type="caution">
    <text evidence="1">The sequence shown here is derived from an EMBL/GenBank/DDBJ whole genome shotgun (WGS) entry which is preliminary data.</text>
</comment>
<evidence type="ECO:0000313" key="1">
    <source>
        <dbReference type="EMBL" id="TNJ27297.1"/>
    </source>
</evidence>
<dbReference type="SUPFAM" id="SSF48452">
    <property type="entry name" value="TPR-like"/>
    <property type="match status" value="1"/>
</dbReference>
<keyword evidence="2" id="KW-1185">Reference proteome</keyword>
<evidence type="ECO:0000313" key="2">
    <source>
        <dbReference type="Proteomes" id="UP000315496"/>
    </source>
</evidence>
<protein>
    <submittedName>
        <fullName evidence="1">Uncharacterized protein</fullName>
    </submittedName>
</protein>
<organism evidence="1 2">
    <name type="scientific">Giardia muris</name>
    <dbReference type="NCBI Taxonomy" id="5742"/>
    <lineage>
        <taxon>Eukaryota</taxon>
        <taxon>Metamonada</taxon>
        <taxon>Diplomonadida</taxon>
        <taxon>Hexamitidae</taxon>
        <taxon>Giardiinae</taxon>
        <taxon>Giardia</taxon>
    </lineage>
</organism>
<dbReference type="VEuPathDB" id="GiardiaDB:GMRT_12347"/>
<dbReference type="Proteomes" id="UP000315496">
    <property type="component" value="Chromosome 4"/>
</dbReference>
<proteinExistence type="predicted"/>